<feature type="transmembrane region" description="Helical" evidence="3">
    <location>
        <begin position="77"/>
        <end position="96"/>
    </location>
</feature>
<feature type="transmembrane region" description="Helical" evidence="3">
    <location>
        <begin position="108"/>
        <end position="126"/>
    </location>
</feature>
<dbReference type="Proteomes" id="UP000465601">
    <property type="component" value="Unassembled WGS sequence"/>
</dbReference>
<dbReference type="AlphaFoldDB" id="A0A833HP52"/>
<organism evidence="4 5">
    <name type="scientific">Alkaliphilus serpentinus</name>
    <dbReference type="NCBI Taxonomy" id="1482731"/>
    <lineage>
        <taxon>Bacteria</taxon>
        <taxon>Bacillati</taxon>
        <taxon>Bacillota</taxon>
        <taxon>Clostridia</taxon>
        <taxon>Peptostreptococcales</taxon>
        <taxon>Natronincolaceae</taxon>
        <taxon>Alkaliphilus</taxon>
    </lineage>
</organism>
<dbReference type="EMBL" id="WBZB01000018">
    <property type="protein sequence ID" value="KAB3530445.1"/>
    <property type="molecule type" value="Genomic_DNA"/>
</dbReference>
<proteinExistence type="predicted"/>
<keyword evidence="1 3" id="KW-0812">Transmembrane</keyword>
<dbReference type="PANTHER" id="PTHR37815:SF3">
    <property type="entry name" value="UPF0397 PROTEIN SPR0429"/>
    <property type="match status" value="1"/>
</dbReference>
<reference evidence="4 5" key="1">
    <citation type="submission" date="2019-10" db="EMBL/GenBank/DDBJ databases">
        <title>Alkaliphilus serpentinus sp. nov. and Alkaliphilus pronyensis sp. nov., two novel anaerobic alkaliphilic species isolated from the serpentinized-hosted hydrothermal field of the Prony Bay (New Caledonia).</title>
        <authorList>
            <person name="Postec A."/>
        </authorList>
    </citation>
    <scope>NUCLEOTIDE SEQUENCE [LARGE SCALE GENOMIC DNA]</scope>
    <source>
        <strain evidence="4 5">LacT</strain>
    </source>
</reference>
<keyword evidence="2 3" id="KW-1133">Transmembrane helix</keyword>
<evidence type="ECO:0000313" key="4">
    <source>
        <dbReference type="EMBL" id="KAB3530445.1"/>
    </source>
</evidence>
<dbReference type="OrthoDB" id="411368at2"/>
<dbReference type="Pfam" id="PF07155">
    <property type="entry name" value="ECF-ribofla_trS"/>
    <property type="match status" value="1"/>
</dbReference>
<evidence type="ECO:0000256" key="1">
    <source>
        <dbReference type="ARBA" id="ARBA00022692"/>
    </source>
</evidence>
<evidence type="ECO:0000256" key="2">
    <source>
        <dbReference type="ARBA" id="ARBA00022989"/>
    </source>
</evidence>
<evidence type="ECO:0000313" key="5">
    <source>
        <dbReference type="Proteomes" id="UP000465601"/>
    </source>
</evidence>
<keyword evidence="5" id="KW-1185">Reference proteome</keyword>
<evidence type="ECO:0000256" key="3">
    <source>
        <dbReference type="SAM" id="Phobius"/>
    </source>
</evidence>
<accession>A0A833HP52</accession>
<keyword evidence="3" id="KW-0472">Membrane</keyword>
<dbReference type="RefSeq" id="WP_151865656.1">
    <property type="nucleotide sequence ID" value="NZ_WBZB01000018.1"/>
</dbReference>
<gene>
    <name evidence="4" type="ORF">F8153_06945</name>
</gene>
<dbReference type="GO" id="GO:0016020">
    <property type="term" value="C:membrane"/>
    <property type="evidence" value="ECO:0007669"/>
    <property type="project" value="InterPro"/>
</dbReference>
<feature type="transmembrane region" description="Helical" evidence="3">
    <location>
        <begin position="146"/>
        <end position="163"/>
    </location>
</feature>
<dbReference type="PANTHER" id="PTHR37815">
    <property type="entry name" value="UPF0397 PROTEIN BC_2624-RELATED"/>
    <property type="match status" value="1"/>
</dbReference>
<comment type="caution">
    <text evidence="4">The sequence shown here is derived from an EMBL/GenBank/DDBJ whole genome shotgun (WGS) entry which is preliminary data.</text>
</comment>
<feature type="transmembrane region" description="Helical" evidence="3">
    <location>
        <begin position="12"/>
        <end position="38"/>
    </location>
</feature>
<name>A0A833HP52_9FIRM</name>
<sequence>MRNDLTVKDLTLIGLLTALVTVATMIIQIPISAGYGYIHMGDSMIFLTAILFGRRKAAFAGGIGSAIADLLSGYGQYAIPTLIIKGFMGYIVGTIADQESQGLFAFRNLLALAVGIVIMAGGYLITNTLMYGEFMAALVGGFPSDLLQGFGGAALFMPIGLALKKTIILKGIQNH</sequence>
<dbReference type="Gene3D" id="1.10.1760.20">
    <property type="match status" value="1"/>
</dbReference>
<dbReference type="InterPro" id="IPR009825">
    <property type="entry name" value="ECF_substrate-spec-like"/>
</dbReference>
<protein>
    <submittedName>
        <fullName evidence="4">ECF transporter S component</fullName>
    </submittedName>
</protein>